<dbReference type="Proteomes" id="UP001381693">
    <property type="component" value="Unassembled WGS sequence"/>
</dbReference>
<proteinExistence type="predicted"/>
<comment type="caution">
    <text evidence="7">The sequence shown here is derived from an EMBL/GenBank/DDBJ whole genome shotgun (WGS) entry which is preliminary data.</text>
</comment>
<keyword evidence="4 5" id="KW-0472">Membrane</keyword>
<keyword evidence="3 5" id="KW-1133">Transmembrane helix</keyword>
<dbReference type="Pfam" id="PF01061">
    <property type="entry name" value="ABC2_membrane"/>
    <property type="match status" value="1"/>
</dbReference>
<dbReference type="GO" id="GO:0140359">
    <property type="term" value="F:ABC-type transporter activity"/>
    <property type="evidence" value="ECO:0007669"/>
    <property type="project" value="InterPro"/>
</dbReference>
<evidence type="ECO:0000256" key="3">
    <source>
        <dbReference type="ARBA" id="ARBA00022989"/>
    </source>
</evidence>
<dbReference type="AlphaFoldDB" id="A0AAN8WTR1"/>
<sequence>MAIGVAMPVLIPLMIFGGFFMNAEQIPPYFIWIKYISWFNYGNEALIINQWKGVGPIECKMDDPTLCYEDGSDVIAKLSFDEDNMGFDIGLLFVLLVGYRFLGYLLLLSKTYRKKVKSSK</sequence>
<name>A0AAN8WTR1_HALRR</name>
<keyword evidence="2 5" id="KW-0812">Transmembrane</keyword>
<accession>A0AAN8WTR1</accession>
<dbReference type="GO" id="GO:0016020">
    <property type="term" value="C:membrane"/>
    <property type="evidence" value="ECO:0007669"/>
    <property type="project" value="UniProtKB-SubCell"/>
</dbReference>
<evidence type="ECO:0000259" key="6">
    <source>
        <dbReference type="Pfam" id="PF01061"/>
    </source>
</evidence>
<evidence type="ECO:0000313" key="7">
    <source>
        <dbReference type="EMBL" id="KAK7066125.1"/>
    </source>
</evidence>
<evidence type="ECO:0000256" key="2">
    <source>
        <dbReference type="ARBA" id="ARBA00022692"/>
    </source>
</evidence>
<evidence type="ECO:0000256" key="1">
    <source>
        <dbReference type="ARBA" id="ARBA00004141"/>
    </source>
</evidence>
<dbReference type="InterPro" id="IPR013525">
    <property type="entry name" value="ABC2_TM"/>
</dbReference>
<dbReference type="EMBL" id="JAXCGZ010019408">
    <property type="protein sequence ID" value="KAK7066125.1"/>
    <property type="molecule type" value="Genomic_DNA"/>
</dbReference>
<evidence type="ECO:0000256" key="4">
    <source>
        <dbReference type="ARBA" id="ARBA00023136"/>
    </source>
</evidence>
<reference evidence="7 8" key="1">
    <citation type="submission" date="2023-11" db="EMBL/GenBank/DDBJ databases">
        <title>Halocaridina rubra genome assembly.</title>
        <authorList>
            <person name="Smith C."/>
        </authorList>
    </citation>
    <scope>NUCLEOTIDE SEQUENCE [LARGE SCALE GENOMIC DNA]</scope>
    <source>
        <strain evidence="7">EP-1</strain>
        <tissue evidence="7">Whole</tissue>
    </source>
</reference>
<feature type="domain" description="ABC-2 type transporter transmembrane" evidence="6">
    <location>
        <begin position="1"/>
        <end position="51"/>
    </location>
</feature>
<gene>
    <name evidence="7" type="primary">wht-7_5</name>
    <name evidence="7" type="ORF">SK128_015206</name>
</gene>
<protein>
    <submittedName>
        <fullName evidence="7">ABC-2 type transporter</fullName>
    </submittedName>
</protein>
<evidence type="ECO:0000256" key="5">
    <source>
        <dbReference type="SAM" id="Phobius"/>
    </source>
</evidence>
<feature type="transmembrane region" description="Helical" evidence="5">
    <location>
        <begin position="89"/>
        <end position="108"/>
    </location>
</feature>
<comment type="subcellular location">
    <subcellularLocation>
        <location evidence="1">Membrane</location>
        <topology evidence="1">Multi-pass membrane protein</topology>
    </subcellularLocation>
</comment>
<evidence type="ECO:0000313" key="8">
    <source>
        <dbReference type="Proteomes" id="UP001381693"/>
    </source>
</evidence>
<feature type="transmembrane region" description="Helical" evidence="5">
    <location>
        <begin position="5"/>
        <end position="23"/>
    </location>
</feature>
<organism evidence="7 8">
    <name type="scientific">Halocaridina rubra</name>
    <name type="common">Hawaiian red shrimp</name>
    <dbReference type="NCBI Taxonomy" id="373956"/>
    <lineage>
        <taxon>Eukaryota</taxon>
        <taxon>Metazoa</taxon>
        <taxon>Ecdysozoa</taxon>
        <taxon>Arthropoda</taxon>
        <taxon>Crustacea</taxon>
        <taxon>Multicrustacea</taxon>
        <taxon>Malacostraca</taxon>
        <taxon>Eumalacostraca</taxon>
        <taxon>Eucarida</taxon>
        <taxon>Decapoda</taxon>
        <taxon>Pleocyemata</taxon>
        <taxon>Caridea</taxon>
        <taxon>Atyoidea</taxon>
        <taxon>Atyidae</taxon>
        <taxon>Halocaridina</taxon>
    </lineage>
</organism>
<keyword evidence="8" id="KW-1185">Reference proteome</keyword>